<comment type="cofactor">
    <cofactor evidence="1">
        <name>L-ascorbate</name>
        <dbReference type="ChEBI" id="CHEBI:38290"/>
    </cofactor>
</comment>
<comment type="caution">
    <text evidence="8">The sequence shown here is derived from an EMBL/GenBank/DDBJ whole genome shotgun (WGS) entry which is preliminary data.</text>
</comment>
<dbReference type="InterPro" id="IPR044862">
    <property type="entry name" value="Pro_4_hyd_alph_FE2OG_OXY"/>
</dbReference>
<evidence type="ECO:0000256" key="4">
    <source>
        <dbReference type="ARBA" id="ARBA00022964"/>
    </source>
</evidence>
<keyword evidence="6" id="KW-0408">Iron</keyword>
<keyword evidence="2" id="KW-0479">Metal-binding</keyword>
<dbReference type="InterPro" id="IPR005123">
    <property type="entry name" value="Oxoglu/Fe-dep_dioxygenase_dom"/>
</dbReference>
<dbReference type="AlphaFoldDB" id="A0A944D686"/>
<name>A0A944D686_DENI1</name>
<protein>
    <submittedName>
        <fullName evidence="8">2OG-Fe(II) oxygenase</fullName>
    </submittedName>
</protein>
<dbReference type="RefSeq" id="WP_214360451.1">
    <property type="nucleotide sequence ID" value="NZ_JAEKFT010000005.1"/>
</dbReference>
<dbReference type="PANTHER" id="PTHR10869:SF238">
    <property type="entry name" value="PROLYL 4-HYDROXYLASE 6-RELATED"/>
    <property type="match status" value="1"/>
</dbReference>
<evidence type="ECO:0000256" key="5">
    <source>
        <dbReference type="ARBA" id="ARBA00023002"/>
    </source>
</evidence>
<evidence type="ECO:0000256" key="6">
    <source>
        <dbReference type="ARBA" id="ARBA00023004"/>
    </source>
</evidence>
<keyword evidence="5" id="KW-0560">Oxidoreductase</keyword>
<dbReference type="EMBL" id="JAEKFT010000005">
    <property type="protein sequence ID" value="MBT0960689.1"/>
    <property type="molecule type" value="Genomic_DNA"/>
</dbReference>
<dbReference type="PROSITE" id="PS51471">
    <property type="entry name" value="FE2OG_OXY"/>
    <property type="match status" value="1"/>
</dbReference>
<evidence type="ECO:0000313" key="8">
    <source>
        <dbReference type="EMBL" id="MBT0960689.1"/>
    </source>
</evidence>
<organism evidence="8 9">
    <name type="scientific">Denitromonas iodatirespirans</name>
    <dbReference type="NCBI Taxonomy" id="2795389"/>
    <lineage>
        <taxon>Bacteria</taxon>
        <taxon>Pseudomonadati</taxon>
        <taxon>Pseudomonadota</taxon>
        <taxon>Betaproteobacteria</taxon>
        <taxon>Rhodocyclales</taxon>
        <taxon>Zoogloeaceae</taxon>
        <taxon>Denitromonas</taxon>
    </lineage>
</organism>
<dbReference type="Pfam" id="PF13640">
    <property type="entry name" value="2OG-FeII_Oxy_3"/>
    <property type="match status" value="1"/>
</dbReference>
<dbReference type="SMART" id="SM00702">
    <property type="entry name" value="P4Hc"/>
    <property type="match status" value="1"/>
</dbReference>
<evidence type="ECO:0000313" key="9">
    <source>
        <dbReference type="Proteomes" id="UP000694660"/>
    </source>
</evidence>
<proteinExistence type="predicted"/>
<dbReference type="InterPro" id="IPR045054">
    <property type="entry name" value="P4HA-like"/>
</dbReference>
<gene>
    <name evidence="8" type="ORF">I8J34_05820</name>
</gene>
<reference evidence="9" key="1">
    <citation type="journal article" date="2022" name="ISME J.">
        <title>Genetic and phylogenetic analysis of dissimilatory iodate-reducing bacteria identifies potential niches across the world's oceans.</title>
        <authorList>
            <person name="Reyes-Umana V."/>
            <person name="Henning Z."/>
            <person name="Lee K."/>
            <person name="Barnum T.P."/>
            <person name="Coates J.D."/>
        </authorList>
    </citation>
    <scope>NUCLEOTIDE SEQUENCE [LARGE SCALE GENOMIC DNA]</scope>
    <source>
        <strain evidence="9">IR12</strain>
    </source>
</reference>
<evidence type="ECO:0000256" key="1">
    <source>
        <dbReference type="ARBA" id="ARBA00001961"/>
    </source>
</evidence>
<evidence type="ECO:0000256" key="3">
    <source>
        <dbReference type="ARBA" id="ARBA00022896"/>
    </source>
</evidence>
<accession>A0A944D686</accession>
<keyword evidence="9" id="KW-1185">Reference proteome</keyword>
<dbReference type="GO" id="GO:0005506">
    <property type="term" value="F:iron ion binding"/>
    <property type="evidence" value="ECO:0007669"/>
    <property type="project" value="InterPro"/>
</dbReference>
<dbReference type="Gene3D" id="2.60.120.620">
    <property type="entry name" value="q2cbj1_9rhob like domain"/>
    <property type="match status" value="1"/>
</dbReference>
<dbReference type="InterPro" id="IPR006620">
    <property type="entry name" value="Pro_4_hyd_alph"/>
</dbReference>
<dbReference type="GO" id="GO:0004656">
    <property type="term" value="F:procollagen-proline 4-dioxygenase activity"/>
    <property type="evidence" value="ECO:0007669"/>
    <property type="project" value="TreeGrafter"/>
</dbReference>
<keyword evidence="3" id="KW-0847">Vitamin C</keyword>
<evidence type="ECO:0000259" key="7">
    <source>
        <dbReference type="PROSITE" id="PS51471"/>
    </source>
</evidence>
<dbReference type="PANTHER" id="PTHR10869">
    <property type="entry name" value="PROLYL 4-HYDROXYLASE ALPHA SUBUNIT"/>
    <property type="match status" value="1"/>
</dbReference>
<keyword evidence="4" id="KW-0223">Dioxygenase</keyword>
<sequence>MECTLNEETTAVAGLASNDEMSAHNEAVEAWLLAAVSRGDLSVEAMAQAMQADGYGEHEAQLLAALGVLRHEDTPLHSVLEHSRMQGAVLDVIQHFRYARLDALDAHRSPVDAPVAPSKVRGVRARLTCTSPDLALFDDVLSAHECSDLIEFAKEHLSANRVMSEQGEVIDADVRTSSGCFVEAGSVPWIDAIEARISTLVQWPQECMEELAIVRYSGGERFLSHFDYFNAPELLRHREELDAAGQRIGTIVLYLNDVTEGGATRFDVAGLELLPSRGSALYFTYRLPDGRMDEASLHSGTPVLEGEKWIATLWLRERPCRGLSAG</sequence>
<dbReference type="GO" id="GO:0031418">
    <property type="term" value="F:L-ascorbic acid binding"/>
    <property type="evidence" value="ECO:0007669"/>
    <property type="project" value="UniProtKB-KW"/>
</dbReference>
<evidence type="ECO:0000256" key="2">
    <source>
        <dbReference type="ARBA" id="ARBA00022723"/>
    </source>
</evidence>
<dbReference type="Proteomes" id="UP000694660">
    <property type="component" value="Unassembled WGS sequence"/>
</dbReference>
<feature type="domain" description="Fe2OG dioxygenase" evidence="7">
    <location>
        <begin position="207"/>
        <end position="317"/>
    </location>
</feature>